<dbReference type="AlphaFoldDB" id="A0A168MHQ5"/>
<reference evidence="1" key="1">
    <citation type="submission" date="2016-04" db="EMBL/GenBank/DDBJ databases">
        <authorList>
            <person name="Evans L.H."/>
            <person name="Alamgir A."/>
            <person name="Owens N."/>
            <person name="Weber N.D."/>
            <person name="Virtaneva K."/>
            <person name="Barbian K."/>
            <person name="Babar A."/>
            <person name="Rosenke K."/>
        </authorList>
    </citation>
    <scope>NUCLEOTIDE SEQUENCE [LARGE SCALE GENOMIC DNA]</scope>
    <source>
        <strain evidence="1">CBS 101.48</strain>
    </source>
</reference>
<name>A0A168MHQ5_ABSGL</name>
<accession>A0A168MHQ5</accession>
<sequence length="148" mass="17081">MNSFLGPLHLSNGQHTILHESFPCREEMSFLRTAMMGVCPCHPRYDSIERCSSMTALPPPFIFCQHQPQCRPNPSPGRLFLWRILMMHSFAYYQNQSYPLPDSVTERYWTSTIPGCESPLKFNKRKNLDSPSLILIVSITCHQYCPPT</sequence>
<keyword evidence="2" id="KW-1185">Reference proteome</keyword>
<dbReference type="InParanoid" id="A0A168MHQ5"/>
<gene>
    <name evidence="1" type="primary">ABSGL_04078.1 scaffold 5027</name>
</gene>
<organism evidence="1">
    <name type="scientific">Absidia glauca</name>
    <name type="common">Pin mould</name>
    <dbReference type="NCBI Taxonomy" id="4829"/>
    <lineage>
        <taxon>Eukaryota</taxon>
        <taxon>Fungi</taxon>
        <taxon>Fungi incertae sedis</taxon>
        <taxon>Mucoromycota</taxon>
        <taxon>Mucoromycotina</taxon>
        <taxon>Mucoromycetes</taxon>
        <taxon>Mucorales</taxon>
        <taxon>Cunninghamellaceae</taxon>
        <taxon>Absidia</taxon>
    </lineage>
</organism>
<proteinExistence type="predicted"/>
<evidence type="ECO:0000313" key="2">
    <source>
        <dbReference type="Proteomes" id="UP000078561"/>
    </source>
</evidence>
<evidence type="ECO:0000313" key="1">
    <source>
        <dbReference type="EMBL" id="SAL98529.1"/>
    </source>
</evidence>
<dbReference type="EMBL" id="LT552199">
    <property type="protein sequence ID" value="SAL98529.1"/>
    <property type="molecule type" value="Genomic_DNA"/>
</dbReference>
<dbReference type="Proteomes" id="UP000078561">
    <property type="component" value="Unassembled WGS sequence"/>
</dbReference>
<protein>
    <submittedName>
        <fullName evidence="1">Uncharacterized protein</fullName>
    </submittedName>
</protein>